<dbReference type="InterPro" id="IPR049713">
    <property type="entry name" value="Pr6Pr-like"/>
</dbReference>
<keyword evidence="3" id="KW-1185">Reference proteome</keyword>
<proteinExistence type="predicted"/>
<reference evidence="2 3" key="1">
    <citation type="submission" date="2021-01" db="EMBL/GenBank/DDBJ databases">
        <title>Sequencing the genomes of 1000 actinobacteria strains.</title>
        <authorList>
            <person name="Klenk H.-P."/>
        </authorList>
    </citation>
    <scope>NUCLEOTIDE SEQUENCE [LARGE SCALE GENOMIC DNA]</scope>
    <source>
        <strain evidence="2 3">DSM 46000</strain>
    </source>
</reference>
<feature type="transmembrane region" description="Helical" evidence="1">
    <location>
        <begin position="159"/>
        <end position="179"/>
    </location>
</feature>
<comment type="caution">
    <text evidence="2">The sequence shown here is derived from an EMBL/GenBank/DDBJ whole genome shotgun (WGS) entry which is preliminary data.</text>
</comment>
<evidence type="ECO:0000313" key="2">
    <source>
        <dbReference type="EMBL" id="MBM7480760.1"/>
    </source>
</evidence>
<evidence type="ECO:0000256" key="1">
    <source>
        <dbReference type="SAM" id="Phobius"/>
    </source>
</evidence>
<evidence type="ECO:0000313" key="3">
    <source>
        <dbReference type="Proteomes" id="UP000698059"/>
    </source>
</evidence>
<feature type="transmembrane region" description="Helical" evidence="1">
    <location>
        <begin position="97"/>
        <end position="119"/>
    </location>
</feature>
<organism evidence="2 3">
    <name type="scientific">Oerskovia jenensis</name>
    <dbReference type="NCBI Taxonomy" id="162169"/>
    <lineage>
        <taxon>Bacteria</taxon>
        <taxon>Bacillati</taxon>
        <taxon>Actinomycetota</taxon>
        <taxon>Actinomycetes</taxon>
        <taxon>Micrococcales</taxon>
        <taxon>Cellulomonadaceae</taxon>
        <taxon>Oerskovia</taxon>
    </lineage>
</organism>
<feature type="transmembrane region" description="Helical" evidence="1">
    <location>
        <begin position="199"/>
        <end position="219"/>
    </location>
</feature>
<dbReference type="NCBIfam" id="NF038065">
    <property type="entry name" value="Pr6Pr"/>
    <property type="match status" value="1"/>
</dbReference>
<accession>A0ABS2LJZ7</accession>
<keyword evidence="1" id="KW-1133">Transmembrane helix</keyword>
<keyword evidence="1" id="KW-0812">Transmembrane</keyword>
<evidence type="ECO:0008006" key="4">
    <source>
        <dbReference type="Google" id="ProtNLM"/>
    </source>
</evidence>
<feature type="transmembrane region" description="Helical" evidence="1">
    <location>
        <begin position="64"/>
        <end position="85"/>
    </location>
</feature>
<feature type="transmembrane region" description="Helical" evidence="1">
    <location>
        <begin position="26"/>
        <end position="44"/>
    </location>
</feature>
<dbReference type="RefSeq" id="WP_307822642.1">
    <property type="nucleotide sequence ID" value="NZ_BAAAVF010000001.1"/>
</dbReference>
<dbReference type="Proteomes" id="UP000698059">
    <property type="component" value="Unassembled WGS sequence"/>
</dbReference>
<dbReference type="EMBL" id="JAFBBO010000001">
    <property type="protein sequence ID" value="MBM7480760.1"/>
    <property type="molecule type" value="Genomic_DNA"/>
</dbReference>
<sequence>MTSAPVTASSGGGVGDRLRGPTAARWWHGVVAAMALVGVVWELFGTLGRGPLPGDTTTDLVVHFFSYFTILSNVLVGVTCVLLLADPLRDGRVFRVARLDALLCIAVTGIVYNTVLAGLQELGVAGIFTNLLLHQAGPLLAVVGWLVVGPRPRIDTATIWWSVLGPLAWIGYIFVQGAFSHWYPYPFMDVTEIGYPQALLNTGVVAVVFLLLAAGLGWVDRHMRRAPSPSAVGR</sequence>
<protein>
    <recommendedName>
        <fullName evidence="4">F420-dependent oxidoreductase</fullName>
    </recommendedName>
</protein>
<keyword evidence="1" id="KW-0472">Membrane</keyword>
<name>A0ABS2LJZ7_9CELL</name>
<feature type="transmembrane region" description="Helical" evidence="1">
    <location>
        <begin position="125"/>
        <end position="147"/>
    </location>
</feature>
<gene>
    <name evidence="2" type="ORF">JOD49_003680</name>
</gene>